<dbReference type="Gene3D" id="3.90.70.10">
    <property type="entry name" value="Cysteine proteinases"/>
    <property type="match status" value="1"/>
</dbReference>
<gene>
    <name evidence="2" type="ORF">SE18_06325</name>
</gene>
<keyword evidence="3" id="KW-1185">Reference proteome</keyword>
<organism evidence="2 3">
    <name type="scientific">Herpetosiphon geysericola</name>
    <dbReference type="NCBI Taxonomy" id="70996"/>
    <lineage>
        <taxon>Bacteria</taxon>
        <taxon>Bacillati</taxon>
        <taxon>Chloroflexota</taxon>
        <taxon>Chloroflexia</taxon>
        <taxon>Herpetosiphonales</taxon>
        <taxon>Herpetosiphonaceae</taxon>
        <taxon>Herpetosiphon</taxon>
    </lineage>
</organism>
<dbReference type="OrthoDB" id="1861022at2"/>
<feature type="signal peptide" evidence="1">
    <location>
        <begin position="1"/>
        <end position="24"/>
    </location>
</feature>
<protein>
    <recommendedName>
        <fullName evidence="4">Peptidase C39-like domain-containing protein</fullName>
    </recommendedName>
</protein>
<dbReference type="AlphaFoldDB" id="A0A0P6YKF2"/>
<evidence type="ECO:0000313" key="3">
    <source>
        <dbReference type="Proteomes" id="UP000050277"/>
    </source>
</evidence>
<reference evidence="2 3" key="1">
    <citation type="submission" date="2015-07" db="EMBL/GenBank/DDBJ databases">
        <title>Whole genome sequence of Herpetosiphon geysericola DSM 7119.</title>
        <authorList>
            <person name="Hemp J."/>
            <person name="Ward L.M."/>
            <person name="Pace L.A."/>
            <person name="Fischer W.W."/>
        </authorList>
    </citation>
    <scope>NUCLEOTIDE SEQUENCE [LARGE SCALE GENOMIC DNA]</scope>
    <source>
        <strain evidence="2 3">DSM 7119</strain>
    </source>
</reference>
<dbReference type="SUPFAM" id="SSF49695">
    <property type="entry name" value="gamma-Crystallin-like"/>
    <property type="match status" value="2"/>
</dbReference>
<accession>A0A0P6YKF2</accession>
<evidence type="ECO:0008006" key="4">
    <source>
        <dbReference type="Google" id="ProtNLM"/>
    </source>
</evidence>
<proteinExistence type="predicted"/>
<keyword evidence="1" id="KW-0732">Signal</keyword>
<feature type="chain" id="PRO_5006133689" description="Peptidase C39-like domain-containing protein" evidence="1">
    <location>
        <begin position="25"/>
        <end position="531"/>
    </location>
</feature>
<dbReference type="Pfam" id="PF03995">
    <property type="entry name" value="Inhibitor_I36"/>
    <property type="match status" value="1"/>
</dbReference>
<comment type="caution">
    <text evidence="2">The sequence shown here is derived from an EMBL/GenBank/DDBJ whole genome shotgun (WGS) entry which is preliminary data.</text>
</comment>
<dbReference type="RefSeq" id="WP_054533588.1">
    <property type="nucleotide sequence ID" value="NZ_LGKP01000012.1"/>
</dbReference>
<dbReference type="STRING" id="70996.SE18_06325"/>
<dbReference type="Proteomes" id="UP000050277">
    <property type="component" value="Unassembled WGS sequence"/>
</dbReference>
<dbReference type="Gene3D" id="2.60.20.10">
    <property type="entry name" value="Crystallins"/>
    <property type="match status" value="2"/>
</dbReference>
<dbReference type="EMBL" id="LGKP01000012">
    <property type="protein sequence ID" value="KPL90246.1"/>
    <property type="molecule type" value="Genomic_DNA"/>
</dbReference>
<sequence length="531" mass="57553">MKNRFGLVITLLLCLLFAIPSSLAASNEQLSQVDQALVNVFDVYTDLNFGGGHCWSTGAESSNIHTSCNDQISSLKVLAGWSVRVYRDQNLTGPSRCFVENDPVLTDNTYQDGSGLNDSMSSFVVSNSPVCSPLNPLEVFNDPSFQGQTCFSTGAERANFHASCDNAISSINLRPGWSIWLFRDPNQAGPSVCLNTTDSFLNDNFYSDGSVVNDSASSFTLYQKPGCGITPVPTPQPPSTEMPFFSQVDPAWRNANLGGCSAPCNKIGACGCTLTSAAMIFKHYGANTNPAILSQCMGNKACPFDWRVGANCSMGTARNPQNYGFSWARLQQLVAAGPVILGMRRGSNTHWVVVYKGSGSSAANYTINDPGYMGGAADLLSWNYANWTYERIVTYQRTTMLTQLPMVDLAKVFTKYEVASTPLIKPAQTMPNPLTGAVEIYERTDTTMTIALSIAGDSVANVEMVVWIDGMSNDQWQPFSEYVSLPKADTVYAQFRNSKGTSAIVQSTIVPVVDVPEPQFSVVVPFVILAQ</sequence>
<name>A0A0P6YKF2_9CHLR</name>
<evidence type="ECO:0000313" key="2">
    <source>
        <dbReference type="EMBL" id="KPL90246.1"/>
    </source>
</evidence>
<evidence type="ECO:0000256" key="1">
    <source>
        <dbReference type="SAM" id="SignalP"/>
    </source>
</evidence>
<dbReference type="InterPro" id="IPR011024">
    <property type="entry name" value="G_crystallin-like"/>
</dbReference>